<comment type="caution">
    <text evidence="2">The sequence shown here is derived from an EMBL/GenBank/DDBJ whole genome shotgun (WGS) entry which is preliminary data.</text>
</comment>
<gene>
    <name evidence="2" type="ORF">DXD79_07195</name>
</gene>
<dbReference type="EMBL" id="QSON01000003">
    <property type="protein sequence ID" value="RGJ05808.1"/>
    <property type="molecule type" value="Genomic_DNA"/>
</dbReference>
<evidence type="ECO:0000313" key="3">
    <source>
        <dbReference type="Proteomes" id="UP000263014"/>
    </source>
</evidence>
<keyword evidence="1" id="KW-0175">Coiled coil</keyword>
<protein>
    <submittedName>
        <fullName evidence="2">Uncharacterized protein</fullName>
    </submittedName>
</protein>
<dbReference type="AlphaFoldDB" id="A0A374PBA4"/>
<proteinExistence type="predicted"/>
<feature type="coiled-coil region" evidence="1">
    <location>
        <begin position="55"/>
        <end position="82"/>
    </location>
</feature>
<accession>A0A374PBA4</accession>
<dbReference type="Proteomes" id="UP000263014">
    <property type="component" value="Unassembled WGS sequence"/>
</dbReference>
<evidence type="ECO:0000256" key="1">
    <source>
        <dbReference type="SAM" id="Coils"/>
    </source>
</evidence>
<name>A0A374PBA4_9FIRM</name>
<organism evidence="2 3">
    <name type="scientific">Hungatella hathewayi</name>
    <dbReference type="NCBI Taxonomy" id="154046"/>
    <lineage>
        <taxon>Bacteria</taxon>
        <taxon>Bacillati</taxon>
        <taxon>Bacillota</taxon>
        <taxon>Clostridia</taxon>
        <taxon>Lachnospirales</taxon>
        <taxon>Lachnospiraceae</taxon>
        <taxon>Hungatella</taxon>
    </lineage>
</organism>
<dbReference type="RefSeq" id="WP_118033072.1">
    <property type="nucleotide sequence ID" value="NZ_QSON01000003.1"/>
</dbReference>
<evidence type="ECO:0000313" key="2">
    <source>
        <dbReference type="EMBL" id="RGJ05808.1"/>
    </source>
</evidence>
<sequence length="95" mass="10608">MRAVKGNREYMIDESQQKFYQDGGLDILGDDGIVIAYGRGKTVPYDEHVKAVKEIERLRELAAERNTEIETLKAEIAELKAGKQETKAPGKKAGE</sequence>
<reference evidence="2 3" key="1">
    <citation type="submission" date="2018-08" db="EMBL/GenBank/DDBJ databases">
        <title>A genome reference for cultivated species of the human gut microbiota.</title>
        <authorList>
            <person name="Zou Y."/>
            <person name="Xue W."/>
            <person name="Luo G."/>
        </authorList>
    </citation>
    <scope>NUCLEOTIDE SEQUENCE [LARGE SCALE GENOMIC DNA]</scope>
    <source>
        <strain evidence="2 3">TM09-12</strain>
    </source>
</reference>